<organism evidence="11 12">
    <name type="scientific">Drosophila pseudoobscura pseudoobscura</name>
    <name type="common">Fruit fly</name>
    <dbReference type="NCBI Taxonomy" id="46245"/>
    <lineage>
        <taxon>Eukaryota</taxon>
        <taxon>Metazoa</taxon>
        <taxon>Ecdysozoa</taxon>
        <taxon>Arthropoda</taxon>
        <taxon>Hexapoda</taxon>
        <taxon>Insecta</taxon>
        <taxon>Pterygota</taxon>
        <taxon>Neoptera</taxon>
        <taxon>Endopterygota</taxon>
        <taxon>Diptera</taxon>
        <taxon>Brachycera</taxon>
        <taxon>Muscomorpha</taxon>
        <taxon>Ephydroidea</taxon>
        <taxon>Drosophilidae</taxon>
        <taxon>Drosophila</taxon>
        <taxon>Sophophora</taxon>
    </lineage>
</organism>
<dbReference type="Proteomes" id="UP000001819">
    <property type="component" value="Chromosome 5"/>
</dbReference>
<protein>
    <submittedName>
        <fullName evidence="12">Uncharacterized protein isoform X3</fullName>
    </submittedName>
</protein>
<sequence length="2301" mass="258439">MGVEFLQLGPNKLAKLPLQMRSYHAQALRGFDLNRQRSGYGGLFSYLAFVCMNGRACSLKEELKMLQPRITRMVKYFEDNFNTLKPDCSTNMYAKQPDSISQKFHILSKDKILSLTLLATFFLSIVQFGAAQTVDEPYVVNPTPTLPVVGADGNNDKNNFTQFKEYISSETFEARNILSYENRVDILDGSVSEKTLDEARYNLATHIMSNGVELIIASEKGKYVEQEGITSQILSNIRSRTIPASHSHHKPLTLAPSTLKNQMILTIPLEKQEKFTMPINDNQIITKICLTTYTYRTTYVENGSTSVEKKKTVISNSHTEERNYLLDSALLVKDLTFSKDKTQQIPIVITPKTTYINTISGAHKHIVILHPSKEYTNSYNSKVFLTKRVKDDLKKMTNENILTQVDITESLPTPISLTFPKTKMNNYKKTGLFLNGVLNTDLPTALIWKEEQSAVHIYATKTFLTTLTFYTTLLNNSITRTSLQDPIPMTVYDNDPTLHTKHEYVNAKLHTQVIKNIVTNTVASSLLKPELVSMFSTELMRKKGKNDRNAIVTMATLLDGQTMQITAVETLTKLHTSQKSILEDIQSKLSLVNDINNSPISIEKINHGQKLKVIATKKSSINNKTSVKSTENIQMYPQVEEDLSLSETENVDVYPETYIKTNPLMQTVSQIIGPLTLERFGPMLNVMADLIKKNIANKHSADQSRQSYNQGNLKNDVETTNGNQIITRTVEGPMYIPLQETEKDYLTSGYSYDGNGNMDVSVDINTVSKAKIKIIPKHHLNQQTVNNISFPRRAEDTKEAYGSSLLRTGIPIRPGEVITANADVIVGRPSTKVSLGDTAMRHNLLEVRNNLLVPKFYRQLIRSNTLYPSIPFLHPPKTNQDRLDSVNLNRGTLDGYGSILKPPPPIYNQQMSKFENNLQYLLYPTPLLAQSRLTQSRIKYPLPIEQNKYPSDNYYASEKIASLNSELNSNEILEIMRIPEIFSTRLPAITSYLALSNTYHYSPIPHSLVYPLNPTGTYRSPLSASTYSALHQVNLKKEMLSHTVNMHAPPLTFKKEVEHFPHAAAIRGRIVHLSMPLIKIPVNEAKVDVRVSPQINRVVLVQDKHSSTDSSDNKFKQRNQNLSNLAIGQSSASENYKNLFTNNFTPSTSNANELSKIYESNGGYTNILYRNLTKAAQRFPLGDIGLSLEHDQKADYSNYSLQFYNENNPETLNKHSLSLWLIMQQSQPIITAPHSSQYSKMITSNIDKILLATGEHFHLGTLIKSEFEFEKSKRTPLTQVPISINHISSATHKMSVFADTTKTLLEHSNPRAHFYKTSILINTTVKYSKMAMATNANSLKISSTLLSARFQHFDTQTLGTNLDTINSQINRSENSSFKPIKHDIKRLEPSEIVHHDFQTILKRTSELTNRLPSSFTAMKKSILEPMKILFSTADNVSLLIPTITKKIQSKESLGAGVSLISNMIPLNSSEILKATLIPTRNTISVSGWSSIYSISMKQDIQKIVQVNDTKKQFRSRHPDKGIQISAFIPANTHILNDTKISYPSVFNGTKSKSSLAIFPTRKSSKEPDTLVAMSRKKGAMQSDIARNSQNLYTSSLPQIKPTFSNPLTKKPSQIINGFKPEIINISSVINTRPDLYQKITTKDSINSLTLIAISKSTSVIDQRHNSPILLTHPFRDEEMYSPIDSRSIHLSGVLIDTPSKTKHITKLSSASACNPVCKSKKNEICVIISNGDESVSHCACRPSFGRIFPDRPCKPTYTYEMQMETLRVGNYILKFNDGLKSNVSNEYRHLSGIILDAVDRMIMQSDFRDVYHGVQLISIAANKKDNIISKFLLQLSENSDQKRLSSVFKKYLRQSNFSIGGTELYTSKEGINSLEFKDFDECLHDNFHDCSTNAQCFNLGGSYTCSCRDGYVDISDNAIYPGRKCSDNIIGCEKCNYHGKCIRTPLDKVLKLTTVCQCFPWYAGTTCQLNLKILLICLIAIGTVLFILLLFCILIIHTKRKNQGASASSMFIAASNIHPSMLTSSGKSRIVEYINDSNSESSYSSGSILHKKGHGVKRSKMKSKVEVLTKTNLANKCKVTSIRNMYDVLDLSEAIEEHDIPSYNMDEGVADTDQADRSLTFMIPRAKFRQPYILKNVQLNNNLTLEKKETQGDLHKKEGLEYRSVFIDRSKHLLKKIEHSAQERITPTSALVSAGYEVSAIVNDSCAAPGKVVSTMTVDIKSQQNVKLDSESNGVRSFDETTVEAVTIPALLKLDSQIKNHTIEELNTMAERDLGSTFLLPHTHLYKPEKIPSEFSGLDSL</sequence>
<keyword evidence="8" id="KW-0812">Transmembrane</keyword>
<dbReference type="Pfam" id="PF07645">
    <property type="entry name" value="EGF_CA"/>
    <property type="match status" value="1"/>
</dbReference>
<evidence type="ECO:0000259" key="9">
    <source>
        <dbReference type="PROSITE" id="PS50024"/>
    </source>
</evidence>
<dbReference type="InterPro" id="IPR018097">
    <property type="entry name" value="EGF_Ca-bd_CS"/>
</dbReference>
<dbReference type="CDD" id="cd00054">
    <property type="entry name" value="EGF_CA"/>
    <property type="match status" value="1"/>
</dbReference>
<dbReference type="SUPFAM" id="SSF57184">
    <property type="entry name" value="Growth factor receptor domain"/>
    <property type="match status" value="1"/>
</dbReference>
<dbReference type="InterPro" id="IPR049883">
    <property type="entry name" value="NOTCH1_EGF-like"/>
</dbReference>
<accession>A0A6I8W1N7</accession>
<keyword evidence="11" id="KW-1185">Reference proteome</keyword>
<dbReference type="PANTHER" id="PTHR24039">
    <property type="entry name" value="FIBRILLIN-RELATED"/>
    <property type="match status" value="1"/>
</dbReference>
<keyword evidence="8" id="KW-1133">Transmembrane helix</keyword>
<evidence type="ECO:0000256" key="4">
    <source>
        <dbReference type="ARBA" id="ARBA00022837"/>
    </source>
</evidence>
<dbReference type="RefSeq" id="XP_033237260.1">
    <property type="nucleotide sequence ID" value="XM_033381369.1"/>
</dbReference>
<keyword evidence="1 7" id="KW-0245">EGF-like domain</keyword>
<feature type="transmembrane region" description="Helical" evidence="8">
    <location>
        <begin position="1973"/>
        <end position="1996"/>
    </location>
</feature>
<comment type="caution">
    <text evidence="7">Lacks conserved residue(s) required for the propagation of feature annotation.</text>
</comment>
<dbReference type="PROSITE" id="PS50026">
    <property type="entry name" value="EGF_3"/>
    <property type="match status" value="2"/>
</dbReference>
<evidence type="ECO:0000256" key="2">
    <source>
        <dbReference type="ARBA" id="ARBA00022729"/>
    </source>
</evidence>
<dbReference type="GO" id="GO:0005509">
    <property type="term" value="F:calcium ion binding"/>
    <property type="evidence" value="ECO:0007669"/>
    <property type="project" value="InterPro"/>
</dbReference>
<evidence type="ECO:0000313" key="12">
    <source>
        <dbReference type="RefSeq" id="XP_033237260.1"/>
    </source>
</evidence>
<proteinExistence type="predicted"/>
<feature type="domain" description="EGF-like" evidence="10">
    <location>
        <begin position="1878"/>
        <end position="1917"/>
    </location>
</feature>
<dbReference type="PROSITE" id="PS50024">
    <property type="entry name" value="SEA"/>
    <property type="match status" value="1"/>
</dbReference>
<keyword evidence="4" id="KW-0106">Calcium</keyword>
<dbReference type="FunFam" id="2.10.25.10:FF:000038">
    <property type="entry name" value="Fibrillin 2"/>
    <property type="match status" value="1"/>
</dbReference>
<keyword evidence="2" id="KW-0732">Signal</keyword>
<keyword evidence="5 7" id="KW-1015">Disulfide bond</keyword>
<gene>
    <name evidence="12" type="primary">LOC26534304</name>
</gene>
<dbReference type="InterPro" id="IPR009030">
    <property type="entry name" value="Growth_fac_rcpt_cys_sf"/>
</dbReference>
<feature type="domain" description="EGF-like" evidence="10">
    <location>
        <begin position="1928"/>
        <end position="1968"/>
    </location>
</feature>
<dbReference type="InterPro" id="IPR001881">
    <property type="entry name" value="EGF-like_Ca-bd_dom"/>
</dbReference>
<dbReference type="SMART" id="SM00179">
    <property type="entry name" value="EGF_CA"/>
    <property type="match status" value="1"/>
</dbReference>
<dbReference type="SMART" id="SM00181">
    <property type="entry name" value="EGF"/>
    <property type="match status" value="2"/>
</dbReference>
<evidence type="ECO:0000313" key="11">
    <source>
        <dbReference type="Proteomes" id="UP000001819"/>
    </source>
</evidence>
<evidence type="ECO:0000256" key="7">
    <source>
        <dbReference type="PROSITE-ProRule" id="PRU00076"/>
    </source>
</evidence>
<evidence type="ECO:0000256" key="8">
    <source>
        <dbReference type="SAM" id="Phobius"/>
    </source>
</evidence>
<feature type="disulfide bond" evidence="7">
    <location>
        <begin position="1958"/>
        <end position="1967"/>
    </location>
</feature>
<dbReference type="PROSITE" id="PS00022">
    <property type="entry name" value="EGF_1"/>
    <property type="match status" value="1"/>
</dbReference>
<feature type="domain" description="SEA" evidence="9">
    <location>
        <begin position="1755"/>
        <end position="1881"/>
    </location>
</feature>
<dbReference type="InterPro" id="IPR000742">
    <property type="entry name" value="EGF"/>
</dbReference>
<evidence type="ECO:0000256" key="3">
    <source>
        <dbReference type="ARBA" id="ARBA00022737"/>
    </source>
</evidence>
<dbReference type="Gene3D" id="2.10.25.10">
    <property type="entry name" value="Laminin"/>
    <property type="match status" value="1"/>
</dbReference>
<evidence type="ECO:0000256" key="1">
    <source>
        <dbReference type="ARBA" id="ARBA00022536"/>
    </source>
</evidence>
<reference evidence="12" key="1">
    <citation type="submission" date="2025-08" db="UniProtKB">
        <authorList>
            <consortium name="RefSeq"/>
        </authorList>
    </citation>
    <scope>IDENTIFICATION</scope>
    <source>
        <strain evidence="12">MV-25-SWS-2005</strain>
        <tissue evidence="12">Whole body</tissue>
    </source>
</reference>
<keyword evidence="3" id="KW-0677">Repeat</keyword>
<dbReference type="InterPro" id="IPR000152">
    <property type="entry name" value="EGF-type_Asp/Asn_hydroxyl_site"/>
</dbReference>
<name>A0A6I8W1N7_DROPS</name>
<evidence type="ECO:0000256" key="6">
    <source>
        <dbReference type="ARBA" id="ARBA00023180"/>
    </source>
</evidence>
<dbReference type="PROSITE" id="PS01187">
    <property type="entry name" value="EGF_CA"/>
    <property type="match status" value="1"/>
</dbReference>
<dbReference type="PROSITE" id="PS00010">
    <property type="entry name" value="ASX_HYDROXYL"/>
    <property type="match status" value="1"/>
</dbReference>
<evidence type="ECO:0000256" key="5">
    <source>
        <dbReference type="ARBA" id="ARBA00023157"/>
    </source>
</evidence>
<evidence type="ECO:0000259" key="10">
    <source>
        <dbReference type="PROSITE" id="PS50026"/>
    </source>
</evidence>
<keyword evidence="6" id="KW-0325">Glycoprotein</keyword>
<keyword evidence="8" id="KW-0472">Membrane</keyword>
<dbReference type="PANTHER" id="PTHR24039:SF28">
    <property type="entry name" value="EGF-LIKE DOMAIN-CONTAINING PROTEIN"/>
    <property type="match status" value="1"/>
</dbReference>
<dbReference type="ExpressionAtlas" id="A0A6I8W1N7">
    <property type="expression patterns" value="baseline"/>
</dbReference>
<dbReference type="InterPro" id="IPR000082">
    <property type="entry name" value="SEA_dom"/>
</dbReference>